<dbReference type="SUPFAM" id="SSF69279">
    <property type="entry name" value="Phage tail proteins"/>
    <property type="match status" value="2"/>
</dbReference>
<reference evidence="7 8" key="1">
    <citation type="journal article" date="2015" name="Genome Announc.">
        <title>Complete Genome Sequence of Pseudoxanthomonas suwonensis Strain J1, a Cellulose-Degrading Bacterium Isolated from Leaf- and Wood-Enriched Soil.</title>
        <authorList>
            <person name="Hou L."/>
            <person name="Jiang J."/>
            <person name="Xu Z."/>
            <person name="Zhou Y."/>
            <person name="Leung F.C."/>
        </authorList>
    </citation>
    <scope>NUCLEOTIDE SEQUENCE [LARGE SCALE GENOMIC DNA]</scope>
    <source>
        <strain evidence="7 8">J1</strain>
    </source>
</reference>
<dbReference type="Gene3D" id="2.30.110.50">
    <property type="match status" value="1"/>
</dbReference>
<organism evidence="7 8">
    <name type="scientific">Pseudoxanthomonas suwonensis</name>
    <dbReference type="NCBI Taxonomy" id="314722"/>
    <lineage>
        <taxon>Bacteria</taxon>
        <taxon>Pseudomonadati</taxon>
        <taxon>Pseudomonadota</taxon>
        <taxon>Gammaproteobacteria</taxon>
        <taxon>Lysobacterales</taxon>
        <taxon>Lysobacteraceae</taxon>
        <taxon>Pseudoxanthomonas</taxon>
    </lineage>
</organism>
<proteinExistence type="inferred from homology"/>
<dbReference type="SUPFAM" id="SSF69349">
    <property type="entry name" value="Phage fibre proteins"/>
    <property type="match status" value="1"/>
</dbReference>
<dbReference type="PANTHER" id="PTHR32305:SF15">
    <property type="entry name" value="PROTEIN RHSA-RELATED"/>
    <property type="match status" value="1"/>
</dbReference>
<dbReference type="EMBL" id="CP011144">
    <property type="protein sequence ID" value="AKC85903.1"/>
    <property type="molecule type" value="Genomic_DNA"/>
</dbReference>
<dbReference type="KEGG" id="psuw:WQ53_03140"/>
<name>A0A0E3Z013_9GAMM</name>
<dbReference type="Gene3D" id="3.55.50.10">
    <property type="entry name" value="Baseplate protein-like domains"/>
    <property type="match status" value="1"/>
</dbReference>
<dbReference type="InterPro" id="IPR037026">
    <property type="entry name" value="Vgr_OB-fold_dom_sf"/>
</dbReference>
<protein>
    <submittedName>
        <fullName evidence="7">Uncharacterized protein</fullName>
    </submittedName>
</protein>
<dbReference type="GO" id="GO:0005576">
    <property type="term" value="C:extracellular region"/>
    <property type="evidence" value="ECO:0007669"/>
    <property type="project" value="UniProtKB-SubCell"/>
</dbReference>
<dbReference type="InterPro" id="IPR006531">
    <property type="entry name" value="Gp5/Vgr_OB"/>
</dbReference>
<keyword evidence="8" id="KW-1185">Reference proteome</keyword>
<dbReference type="Gene3D" id="2.40.50.230">
    <property type="entry name" value="Gp5 N-terminal domain"/>
    <property type="match status" value="1"/>
</dbReference>
<accession>A0A0E3Z013</accession>
<dbReference type="NCBIfam" id="TIGR01646">
    <property type="entry name" value="vgr_GE"/>
    <property type="match status" value="1"/>
</dbReference>
<dbReference type="AlphaFoldDB" id="A0A0E3Z013"/>
<dbReference type="PATRIC" id="fig|314722.6.peg.657"/>
<gene>
    <name evidence="7" type="ORF">WQ53_03140</name>
</gene>
<feature type="compositionally biased region" description="Polar residues" evidence="4">
    <location>
        <begin position="470"/>
        <end position="480"/>
    </location>
</feature>
<evidence type="ECO:0000256" key="2">
    <source>
        <dbReference type="ARBA" id="ARBA00005558"/>
    </source>
</evidence>
<sequence length="697" mass="77081">MGYTTSRRMYQLSTPLGEDALLIQEFEGVEGVSRPFEFRLDVLSERDDIDPAELIGKRVTLRIETDEDSRHWTGIVSAFVRMGQIDDPATDGNLLTCYRCTIVPWLWPLTLNEDSRIFQQTSIPDIVEAMLGEYNLRDYELELRGAYPQLDYCTQYRESDFNFISRLLERAGIHYYVKYGPQAETLVFTDNNDSHPRLERDLIRYAEARAAEEEDTVTALVHRSQLRSGRMVMRDYNFEKPTDTLEASVDSLVSLGDNQNYERFLYPGDYGQRDEGEQAARVRMEAEEAEHEILDGASDVRTLTPGYCFELDGHPQKSINREYMVLSVTHRGNSNVGRESAASSYSNTFSMIPRKVAYRDPRATPKATIHGPQTAVVTGPSGEEIYTDKYGRIKVQFHWDRRGEYNDKSSRWVRVVHGHAGSRWGMFMLPRIGEEVLVAFEHGDPDRPLVVGSLYNANNMPPYDLPGEATKSTLKSNSSKGGDGFNELRFEDKAGSEEVFLHAQKDLQTQVLNNSTASVGANQQLTVGANQLIHVGKERHLVVGEREFVKVEKDVFTEIGGSTSFQAGQDLHLSVGMDTAIDAGMDIHLKAGVNIVLDAGVQISLKAGGSSITIGPAGVTLDGALVRVNCGGSPLSAKKGNKPDKAKLADAAIKGVAGKVSNPGQQAQAQALRKAAAQAQPFCAECEAARAALRALA</sequence>
<feature type="domain" description="Gp5/Type VI secretion system Vgr C-terminal trimerisation" evidence="6">
    <location>
        <begin position="472"/>
        <end position="581"/>
    </location>
</feature>
<dbReference type="InterPro" id="IPR050708">
    <property type="entry name" value="T6SS_VgrG/RHS"/>
</dbReference>
<dbReference type="PANTHER" id="PTHR32305">
    <property type="match status" value="1"/>
</dbReference>
<evidence type="ECO:0000256" key="4">
    <source>
        <dbReference type="SAM" id="MobiDB-lite"/>
    </source>
</evidence>
<dbReference type="InterPro" id="IPR006533">
    <property type="entry name" value="T6SS_Vgr_RhsGE"/>
</dbReference>
<dbReference type="RefSeq" id="WP_052630317.1">
    <property type="nucleotide sequence ID" value="NZ_CP011144.1"/>
</dbReference>
<evidence type="ECO:0000313" key="8">
    <source>
        <dbReference type="Proteomes" id="UP000033067"/>
    </source>
</evidence>
<comment type="subcellular location">
    <subcellularLocation>
        <location evidence="1">Secreted</location>
    </subcellularLocation>
</comment>
<evidence type="ECO:0000313" key="7">
    <source>
        <dbReference type="EMBL" id="AKC85903.1"/>
    </source>
</evidence>
<dbReference type="SUPFAM" id="SSF69255">
    <property type="entry name" value="gp5 N-terminal domain-like"/>
    <property type="match status" value="1"/>
</dbReference>
<evidence type="ECO:0000259" key="5">
    <source>
        <dbReference type="Pfam" id="PF04717"/>
    </source>
</evidence>
<dbReference type="NCBIfam" id="TIGR03361">
    <property type="entry name" value="VI_Rhs_Vgr"/>
    <property type="match status" value="1"/>
</dbReference>
<comment type="similarity">
    <text evidence="2">Belongs to the VgrG protein family.</text>
</comment>
<dbReference type="InterPro" id="IPR017847">
    <property type="entry name" value="T6SS_RhsGE_Vgr_subset"/>
</dbReference>
<feature type="domain" description="Gp5/Type VI secretion system Vgr protein OB-fold" evidence="5">
    <location>
        <begin position="387"/>
        <end position="455"/>
    </location>
</feature>
<evidence type="ECO:0000259" key="6">
    <source>
        <dbReference type="Pfam" id="PF22178"/>
    </source>
</evidence>
<dbReference type="Proteomes" id="UP000033067">
    <property type="component" value="Chromosome"/>
</dbReference>
<dbReference type="Pfam" id="PF04717">
    <property type="entry name" value="Phage_base_V"/>
    <property type="match status" value="1"/>
</dbReference>
<dbReference type="InterPro" id="IPR054030">
    <property type="entry name" value="Gp5_Vgr_C"/>
</dbReference>
<dbReference type="Pfam" id="PF22178">
    <property type="entry name" value="Gp5_trimer_C"/>
    <property type="match status" value="1"/>
</dbReference>
<feature type="region of interest" description="Disordered" evidence="4">
    <location>
        <begin position="467"/>
        <end position="488"/>
    </location>
</feature>
<keyword evidence="3" id="KW-0964">Secreted</keyword>
<dbReference type="Gene3D" id="4.10.220.110">
    <property type="match status" value="1"/>
</dbReference>
<dbReference type="Pfam" id="PF05954">
    <property type="entry name" value="Phage_GPD"/>
    <property type="match status" value="1"/>
</dbReference>
<evidence type="ECO:0000256" key="1">
    <source>
        <dbReference type="ARBA" id="ARBA00004613"/>
    </source>
</evidence>
<evidence type="ECO:0000256" key="3">
    <source>
        <dbReference type="ARBA" id="ARBA00022525"/>
    </source>
</evidence>
<dbReference type="OrthoDB" id="9762420at2"/>